<protein>
    <recommendedName>
        <fullName evidence="2">histidine kinase</fullName>
        <ecNumber evidence="2">2.7.13.3</ecNumber>
    </recommendedName>
</protein>
<evidence type="ECO:0000256" key="7">
    <source>
        <dbReference type="ARBA" id="ARBA00022840"/>
    </source>
</evidence>
<dbReference type="CDD" id="cd00130">
    <property type="entry name" value="PAS"/>
    <property type="match status" value="1"/>
</dbReference>
<dbReference type="RefSeq" id="WP_184309489.1">
    <property type="nucleotide sequence ID" value="NZ_JACHEN010000006.1"/>
</dbReference>
<dbReference type="AlphaFoldDB" id="A0A841KPG5"/>
<accession>A0A841KPG5</accession>
<dbReference type="CDD" id="cd00082">
    <property type="entry name" value="HisKA"/>
    <property type="match status" value="1"/>
</dbReference>
<keyword evidence="3" id="KW-0597">Phosphoprotein</keyword>
<dbReference type="InterPro" id="IPR036890">
    <property type="entry name" value="HATPase_C_sf"/>
</dbReference>
<dbReference type="InterPro" id="IPR001610">
    <property type="entry name" value="PAC"/>
</dbReference>
<evidence type="ECO:0000256" key="5">
    <source>
        <dbReference type="ARBA" id="ARBA00022741"/>
    </source>
</evidence>
<dbReference type="SUPFAM" id="SSF55785">
    <property type="entry name" value="PYP-like sensor domain (PAS domain)"/>
    <property type="match status" value="1"/>
</dbReference>
<dbReference type="CDD" id="cd16922">
    <property type="entry name" value="HATPase_EvgS-ArcB-TorS-like"/>
    <property type="match status" value="1"/>
</dbReference>
<dbReference type="InterPro" id="IPR005467">
    <property type="entry name" value="His_kinase_dom"/>
</dbReference>
<dbReference type="GO" id="GO:0000155">
    <property type="term" value="F:phosphorelay sensor kinase activity"/>
    <property type="evidence" value="ECO:0007669"/>
    <property type="project" value="InterPro"/>
</dbReference>
<dbReference type="PANTHER" id="PTHR43711:SF26">
    <property type="entry name" value="SENSOR HISTIDINE KINASE RCSC"/>
    <property type="match status" value="1"/>
</dbReference>
<dbReference type="Gene3D" id="1.10.287.130">
    <property type="match status" value="1"/>
</dbReference>
<evidence type="ECO:0000256" key="2">
    <source>
        <dbReference type="ARBA" id="ARBA00012438"/>
    </source>
</evidence>
<dbReference type="InterPro" id="IPR035965">
    <property type="entry name" value="PAS-like_dom_sf"/>
</dbReference>
<dbReference type="SMART" id="SM00086">
    <property type="entry name" value="PAC"/>
    <property type="match status" value="1"/>
</dbReference>
<evidence type="ECO:0000259" key="9">
    <source>
        <dbReference type="PROSITE" id="PS50109"/>
    </source>
</evidence>
<dbReference type="Gene3D" id="3.30.565.10">
    <property type="entry name" value="Histidine kinase-like ATPase, C-terminal domain"/>
    <property type="match status" value="1"/>
</dbReference>
<dbReference type="Pfam" id="PF02518">
    <property type="entry name" value="HATPase_c"/>
    <property type="match status" value="1"/>
</dbReference>
<dbReference type="EC" id="2.7.13.3" evidence="2"/>
<dbReference type="InterPro" id="IPR036097">
    <property type="entry name" value="HisK_dim/P_sf"/>
</dbReference>
<organism evidence="12 13">
    <name type="scientific">Anaerosolibacter carboniphilus</name>
    <dbReference type="NCBI Taxonomy" id="1417629"/>
    <lineage>
        <taxon>Bacteria</taxon>
        <taxon>Bacillati</taxon>
        <taxon>Bacillota</taxon>
        <taxon>Clostridia</taxon>
        <taxon>Peptostreptococcales</taxon>
        <taxon>Thermotaleaceae</taxon>
        <taxon>Anaerosolibacter</taxon>
    </lineage>
</organism>
<keyword evidence="5" id="KW-0547">Nucleotide-binding</keyword>
<reference evidence="12 13" key="1">
    <citation type="submission" date="2020-08" db="EMBL/GenBank/DDBJ databases">
        <title>Genomic Encyclopedia of Type Strains, Phase IV (KMG-IV): sequencing the most valuable type-strain genomes for metagenomic binning, comparative biology and taxonomic classification.</title>
        <authorList>
            <person name="Goeker M."/>
        </authorList>
    </citation>
    <scope>NUCLEOTIDE SEQUENCE [LARGE SCALE GENOMIC DNA]</scope>
    <source>
        <strain evidence="12 13">DSM 103526</strain>
    </source>
</reference>
<name>A0A841KPG5_9FIRM</name>
<feature type="domain" description="Histidine kinase" evidence="9">
    <location>
        <begin position="194"/>
        <end position="417"/>
    </location>
</feature>
<dbReference type="SUPFAM" id="SSF55874">
    <property type="entry name" value="ATPase domain of HSP90 chaperone/DNA topoisomerase II/histidine kinase"/>
    <property type="match status" value="1"/>
</dbReference>
<keyword evidence="4" id="KW-0808">Transferase</keyword>
<dbReference type="InterPro" id="IPR003594">
    <property type="entry name" value="HATPase_dom"/>
</dbReference>
<dbReference type="FunFam" id="3.30.565.10:FF:000037">
    <property type="entry name" value="Hybrid sensor histidine kinase/response regulator"/>
    <property type="match status" value="1"/>
</dbReference>
<evidence type="ECO:0000313" key="13">
    <source>
        <dbReference type="Proteomes" id="UP000579281"/>
    </source>
</evidence>
<keyword evidence="7" id="KW-0067">ATP-binding</keyword>
<sequence>MVLGKTQRDKAGRQGDAFSQTQGEIILYLKNKIMELEQEIQQRKKIEKALCEREEHLKQIVDNTIDIISKTNLEGILQYVTPSHEDILGYTSADLLGKPIFALIHPDDRQKLMGQFFENVSERVSESYKIECRYRHARGHYVWLEAVGKLIYDQKNQPVGAIFCSRDITQRKEDERALKLAMECDEVKTEFFTNISHELKTPINVILGSNEMIDLIARDMEDAASKEKLVKYIRMVKQNCYRLIRLVNNFIDRTKIDSGYIHAELGNYDIVRIVEDITLSVAEYIGNKGVDMVFDTSVEEKVMACDPDKIERIILNLLSNAIKFTSSGGQISVHISEEKDNIHICVKDTGEGIPKEKQDEIFKRFIQCEKTFAKNQEGSGIGLSLVKSLVEMHHGRIILKSEVGQGSEFEIVLPVKRIEAGQIQERNTYYSTGNIERIHIEFSDIYVK</sequence>
<keyword evidence="6" id="KW-0418">Kinase</keyword>
<keyword evidence="13" id="KW-1185">Reference proteome</keyword>
<dbReference type="InterPro" id="IPR013655">
    <property type="entry name" value="PAS_fold_3"/>
</dbReference>
<dbReference type="InterPro" id="IPR000014">
    <property type="entry name" value="PAS"/>
</dbReference>
<dbReference type="InterPro" id="IPR000700">
    <property type="entry name" value="PAS-assoc_C"/>
</dbReference>
<evidence type="ECO:0000313" key="12">
    <source>
        <dbReference type="EMBL" id="MBB6215313.1"/>
    </source>
</evidence>
<dbReference type="SMART" id="SM00388">
    <property type="entry name" value="HisKA"/>
    <property type="match status" value="1"/>
</dbReference>
<dbReference type="PANTHER" id="PTHR43711">
    <property type="entry name" value="TWO-COMPONENT HISTIDINE KINASE"/>
    <property type="match status" value="1"/>
</dbReference>
<dbReference type="Pfam" id="PF00512">
    <property type="entry name" value="HisKA"/>
    <property type="match status" value="1"/>
</dbReference>
<evidence type="ECO:0000259" key="11">
    <source>
        <dbReference type="PROSITE" id="PS50113"/>
    </source>
</evidence>
<dbReference type="PROSITE" id="PS50113">
    <property type="entry name" value="PAC"/>
    <property type="match status" value="1"/>
</dbReference>
<dbReference type="EMBL" id="JACHEN010000006">
    <property type="protein sequence ID" value="MBB6215313.1"/>
    <property type="molecule type" value="Genomic_DNA"/>
</dbReference>
<evidence type="ECO:0000256" key="4">
    <source>
        <dbReference type="ARBA" id="ARBA00022679"/>
    </source>
</evidence>
<dbReference type="NCBIfam" id="TIGR00229">
    <property type="entry name" value="sensory_box"/>
    <property type="match status" value="1"/>
</dbReference>
<evidence type="ECO:0000256" key="8">
    <source>
        <dbReference type="ARBA" id="ARBA00023012"/>
    </source>
</evidence>
<evidence type="ECO:0000256" key="1">
    <source>
        <dbReference type="ARBA" id="ARBA00000085"/>
    </source>
</evidence>
<feature type="domain" description="PAC" evidence="11">
    <location>
        <begin position="128"/>
        <end position="180"/>
    </location>
</feature>
<keyword evidence="8" id="KW-0902">Two-component regulatory system</keyword>
<dbReference type="InterPro" id="IPR003661">
    <property type="entry name" value="HisK_dim/P_dom"/>
</dbReference>
<dbReference type="Proteomes" id="UP000579281">
    <property type="component" value="Unassembled WGS sequence"/>
</dbReference>
<evidence type="ECO:0000256" key="6">
    <source>
        <dbReference type="ARBA" id="ARBA00022777"/>
    </source>
</evidence>
<dbReference type="PRINTS" id="PR00344">
    <property type="entry name" value="BCTRLSENSOR"/>
</dbReference>
<gene>
    <name evidence="12" type="ORF">HNQ80_001402</name>
</gene>
<evidence type="ECO:0000256" key="3">
    <source>
        <dbReference type="ARBA" id="ARBA00022553"/>
    </source>
</evidence>
<dbReference type="PROSITE" id="PS50112">
    <property type="entry name" value="PAS"/>
    <property type="match status" value="1"/>
</dbReference>
<comment type="catalytic activity">
    <reaction evidence="1">
        <text>ATP + protein L-histidine = ADP + protein N-phospho-L-histidine.</text>
        <dbReference type="EC" id="2.7.13.3"/>
    </reaction>
</comment>
<proteinExistence type="predicted"/>
<dbReference type="Pfam" id="PF08447">
    <property type="entry name" value="PAS_3"/>
    <property type="match status" value="1"/>
</dbReference>
<evidence type="ECO:0000259" key="10">
    <source>
        <dbReference type="PROSITE" id="PS50112"/>
    </source>
</evidence>
<dbReference type="InterPro" id="IPR004358">
    <property type="entry name" value="Sig_transdc_His_kin-like_C"/>
</dbReference>
<dbReference type="Gene3D" id="3.30.450.20">
    <property type="entry name" value="PAS domain"/>
    <property type="match status" value="1"/>
</dbReference>
<comment type="caution">
    <text evidence="12">The sequence shown here is derived from an EMBL/GenBank/DDBJ whole genome shotgun (WGS) entry which is preliminary data.</text>
</comment>
<dbReference type="PROSITE" id="PS50109">
    <property type="entry name" value="HIS_KIN"/>
    <property type="match status" value="1"/>
</dbReference>
<feature type="domain" description="PAS" evidence="10">
    <location>
        <begin position="53"/>
        <end position="123"/>
    </location>
</feature>
<dbReference type="SMART" id="SM00091">
    <property type="entry name" value="PAS"/>
    <property type="match status" value="1"/>
</dbReference>
<dbReference type="InterPro" id="IPR050736">
    <property type="entry name" value="Sensor_HK_Regulatory"/>
</dbReference>
<dbReference type="GO" id="GO:0005524">
    <property type="term" value="F:ATP binding"/>
    <property type="evidence" value="ECO:0007669"/>
    <property type="project" value="UniProtKB-KW"/>
</dbReference>
<dbReference type="SMART" id="SM00387">
    <property type="entry name" value="HATPase_c"/>
    <property type="match status" value="1"/>
</dbReference>
<dbReference type="SUPFAM" id="SSF47384">
    <property type="entry name" value="Homodimeric domain of signal transducing histidine kinase"/>
    <property type="match status" value="1"/>
</dbReference>